<accession>A0A409WTM1</accession>
<feature type="region of interest" description="Disordered" evidence="1">
    <location>
        <begin position="218"/>
        <end position="254"/>
    </location>
</feature>
<dbReference type="AlphaFoldDB" id="A0A409WTM1"/>
<dbReference type="Proteomes" id="UP000284842">
    <property type="component" value="Unassembled WGS sequence"/>
</dbReference>
<evidence type="ECO:0000313" key="3">
    <source>
        <dbReference type="Proteomes" id="UP000284842"/>
    </source>
</evidence>
<feature type="compositionally biased region" description="Polar residues" evidence="1">
    <location>
        <begin position="225"/>
        <end position="254"/>
    </location>
</feature>
<dbReference type="InParanoid" id="A0A409WTM1"/>
<organism evidence="2 3">
    <name type="scientific">Panaeolus cyanescens</name>
    <dbReference type="NCBI Taxonomy" id="181874"/>
    <lineage>
        <taxon>Eukaryota</taxon>
        <taxon>Fungi</taxon>
        <taxon>Dikarya</taxon>
        <taxon>Basidiomycota</taxon>
        <taxon>Agaricomycotina</taxon>
        <taxon>Agaricomycetes</taxon>
        <taxon>Agaricomycetidae</taxon>
        <taxon>Agaricales</taxon>
        <taxon>Agaricineae</taxon>
        <taxon>Galeropsidaceae</taxon>
        <taxon>Panaeolus</taxon>
    </lineage>
</organism>
<sequence length="425" mass="46929">MPFTTFKVVNHPPRPRARRAPPPRTNSGSSRRSASTAIVSEAGDTEEYNAALGDAVTLSVNPDDGTVDQSSLHSASETACSPLSSDEDPSPSFNTLKDGQYHHSNQTPHHHHHAFANKHTACSARASEMDSDSWYKDRPLAGYDYSPMKSSDLSIALGPDNINFTTEIEHIPCAGIRIPFGPLAGVLAWRLVVRRPPPLAKHKRSWWRSSESTQVMADSSWDKQPFSNSSGPGEFNSQRETLQRQLRSSKSTTSLRYVAEHDSKQDTHHQWYSSAQHPLAPRGMRSPQPIVTNFVLDTSLPFSVISRDTLAVLGYSLDHISALNAAGTSPFQSEPVITLSVQNIPTEFRIGQEGEASRLGVQFLQDADVSLFFPKERGVGPILYYDPSHPLHDVPATVLHKSSFIYNIGKLSLQQRIRLLFGFSP</sequence>
<feature type="compositionally biased region" description="Polar residues" evidence="1">
    <location>
        <begin position="25"/>
        <end position="38"/>
    </location>
</feature>
<protein>
    <submittedName>
        <fullName evidence="2">Uncharacterized protein</fullName>
    </submittedName>
</protein>
<dbReference type="STRING" id="181874.A0A409WTM1"/>
<name>A0A409WTM1_9AGAR</name>
<keyword evidence="3" id="KW-1185">Reference proteome</keyword>
<dbReference type="EMBL" id="NHTK01005233">
    <property type="protein sequence ID" value="PPQ81832.1"/>
    <property type="molecule type" value="Genomic_DNA"/>
</dbReference>
<evidence type="ECO:0000256" key="1">
    <source>
        <dbReference type="SAM" id="MobiDB-lite"/>
    </source>
</evidence>
<proteinExistence type="predicted"/>
<feature type="region of interest" description="Disordered" evidence="1">
    <location>
        <begin position="1"/>
        <end position="119"/>
    </location>
</feature>
<dbReference type="OrthoDB" id="9450131at2759"/>
<evidence type="ECO:0000313" key="2">
    <source>
        <dbReference type="EMBL" id="PPQ81832.1"/>
    </source>
</evidence>
<comment type="caution">
    <text evidence="2">The sequence shown here is derived from an EMBL/GenBank/DDBJ whole genome shotgun (WGS) entry which is preliminary data.</text>
</comment>
<feature type="compositionally biased region" description="Polar residues" evidence="1">
    <location>
        <begin position="67"/>
        <end position="79"/>
    </location>
</feature>
<reference evidence="2 3" key="1">
    <citation type="journal article" date="2018" name="Evol. Lett.">
        <title>Horizontal gene cluster transfer increased hallucinogenic mushroom diversity.</title>
        <authorList>
            <person name="Reynolds H.T."/>
            <person name="Vijayakumar V."/>
            <person name="Gluck-Thaler E."/>
            <person name="Korotkin H.B."/>
            <person name="Matheny P.B."/>
            <person name="Slot J.C."/>
        </authorList>
    </citation>
    <scope>NUCLEOTIDE SEQUENCE [LARGE SCALE GENOMIC DNA]</scope>
    <source>
        <strain evidence="2 3">2629</strain>
    </source>
</reference>
<gene>
    <name evidence="2" type="ORF">CVT24_005590</name>
</gene>